<dbReference type="InterPro" id="IPR045170">
    <property type="entry name" value="MTOX"/>
</dbReference>
<gene>
    <name evidence="7" type="ORF">M421DRAFT_100794</name>
</gene>
<dbReference type="GO" id="GO:0051698">
    <property type="term" value="F:saccharopine oxidase activity"/>
    <property type="evidence" value="ECO:0007669"/>
    <property type="project" value="TreeGrafter"/>
</dbReference>
<evidence type="ECO:0000313" key="7">
    <source>
        <dbReference type="EMBL" id="KAF1929103.1"/>
    </source>
</evidence>
<organism evidence="7 8">
    <name type="scientific">Didymella exigua CBS 183.55</name>
    <dbReference type="NCBI Taxonomy" id="1150837"/>
    <lineage>
        <taxon>Eukaryota</taxon>
        <taxon>Fungi</taxon>
        <taxon>Dikarya</taxon>
        <taxon>Ascomycota</taxon>
        <taxon>Pezizomycotina</taxon>
        <taxon>Dothideomycetes</taxon>
        <taxon>Pleosporomycetidae</taxon>
        <taxon>Pleosporales</taxon>
        <taxon>Pleosporineae</taxon>
        <taxon>Didymellaceae</taxon>
        <taxon>Didymella</taxon>
    </lineage>
</organism>
<protein>
    <submittedName>
        <fullName evidence="7">Fructosyl-amino acid oxidase</fullName>
    </submittedName>
</protein>
<accession>A0A6A5RNU9</accession>
<evidence type="ECO:0000256" key="4">
    <source>
        <dbReference type="ARBA" id="ARBA00022827"/>
    </source>
</evidence>
<dbReference type="SUPFAM" id="SSF51905">
    <property type="entry name" value="FAD/NAD(P)-binding domain"/>
    <property type="match status" value="1"/>
</dbReference>
<dbReference type="Pfam" id="PF01266">
    <property type="entry name" value="DAO"/>
    <property type="match status" value="1"/>
</dbReference>
<evidence type="ECO:0000313" key="8">
    <source>
        <dbReference type="Proteomes" id="UP000800082"/>
    </source>
</evidence>
<evidence type="ECO:0000256" key="3">
    <source>
        <dbReference type="ARBA" id="ARBA00022630"/>
    </source>
</evidence>
<dbReference type="EMBL" id="ML978967">
    <property type="protein sequence ID" value="KAF1929103.1"/>
    <property type="molecule type" value="Genomic_DNA"/>
</dbReference>
<sequence length="390" mass="43108">MAAQTDSNILIIGAGTWGCSVALKLTRCGHTNIKVLGGSSFPSAISAGNDLNKIGEEANEPSQYDPMMTTSGIVDNAYQRCVEYAEGEDVQLVALKTKEDFQKTMPEGVLQGDFPGWQGFWKQAGAGWVFASGTLKAMHAGAVELRVQLVTGDREGRVETLLYSNSKAVVGARTADGNQLRPTARALAHIPLSEKEAALYKNLPVLYGVDRDFFIEPDAAKHRMKLCDEHPGYIDPVIENGKFCSVPFARHQIPVEAEARMRLLLRETMSQLAEREFSFARMCWDADTVDRRFLIDKHSDIENLIVAVGGSGNEFMICPAIGVLVADILEPKGEIEERIKMMLRWRPETAVGRDWWHSQGRYGADGKVMDLRDVKEWTKTGLSRSSTGPE</sequence>
<dbReference type="InterPro" id="IPR036188">
    <property type="entry name" value="FAD/NAD-bd_sf"/>
</dbReference>
<proteinExistence type="inferred from homology"/>
<evidence type="ECO:0000256" key="2">
    <source>
        <dbReference type="ARBA" id="ARBA00010989"/>
    </source>
</evidence>
<dbReference type="PANTHER" id="PTHR10961">
    <property type="entry name" value="PEROXISOMAL SARCOSINE OXIDASE"/>
    <property type="match status" value="1"/>
</dbReference>
<dbReference type="Gene3D" id="3.30.9.10">
    <property type="entry name" value="D-Amino Acid Oxidase, subunit A, domain 2"/>
    <property type="match status" value="2"/>
</dbReference>
<dbReference type="OrthoDB" id="2219495at2759"/>
<dbReference type="GeneID" id="54344212"/>
<evidence type="ECO:0000256" key="1">
    <source>
        <dbReference type="ARBA" id="ARBA00001974"/>
    </source>
</evidence>
<dbReference type="GO" id="GO:0008115">
    <property type="term" value="F:sarcosine oxidase activity"/>
    <property type="evidence" value="ECO:0007669"/>
    <property type="project" value="TreeGrafter"/>
</dbReference>
<dbReference type="RefSeq" id="XP_033449351.1">
    <property type="nucleotide sequence ID" value="XM_033586566.1"/>
</dbReference>
<name>A0A6A5RNU9_9PLEO</name>
<comment type="similarity">
    <text evidence="2">Belongs to the MSOX/MTOX family.</text>
</comment>
<comment type="cofactor">
    <cofactor evidence="1">
        <name>FAD</name>
        <dbReference type="ChEBI" id="CHEBI:57692"/>
    </cofactor>
</comment>
<dbReference type="GO" id="GO:0050660">
    <property type="term" value="F:flavin adenine dinucleotide binding"/>
    <property type="evidence" value="ECO:0007669"/>
    <property type="project" value="InterPro"/>
</dbReference>
<feature type="domain" description="FAD dependent oxidoreductase" evidence="6">
    <location>
        <begin position="98"/>
        <end position="327"/>
    </location>
</feature>
<evidence type="ECO:0000256" key="5">
    <source>
        <dbReference type="ARBA" id="ARBA00023002"/>
    </source>
</evidence>
<evidence type="ECO:0000259" key="6">
    <source>
        <dbReference type="Pfam" id="PF01266"/>
    </source>
</evidence>
<dbReference type="Gene3D" id="3.50.50.60">
    <property type="entry name" value="FAD/NAD(P)-binding domain"/>
    <property type="match status" value="3"/>
</dbReference>
<reference evidence="7" key="1">
    <citation type="journal article" date="2020" name="Stud. Mycol.">
        <title>101 Dothideomycetes genomes: a test case for predicting lifestyles and emergence of pathogens.</title>
        <authorList>
            <person name="Haridas S."/>
            <person name="Albert R."/>
            <person name="Binder M."/>
            <person name="Bloem J."/>
            <person name="Labutti K."/>
            <person name="Salamov A."/>
            <person name="Andreopoulos B."/>
            <person name="Baker S."/>
            <person name="Barry K."/>
            <person name="Bills G."/>
            <person name="Bluhm B."/>
            <person name="Cannon C."/>
            <person name="Castanera R."/>
            <person name="Culley D."/>
            <person name="Daum C."/>
            <person name="Ezra D."/>
            <person name="Gonzalez J."/>
            <person name="Henrissat B."/>
            <person name="Kuo A."/>
            <person name="Liang C."/>
            <person name="Lipzen A."/>
            <person name="Lutzoni F."/>
            <person name="Magnuson J."/>
            <person name="Mondo S."/>
            <person name="Nolan M."/>
            <person name="Ohm R."/>
            <person name="Pangilinan J."/>
            <person name="Park H.-J."/>
            <person name="Ramirez L."/>
            <person name="Alfaro M."/>
            <person name="Sun H."/>
            <person name="Tritt A."/>
            <person name="Yoshinaga Y."/>
            <person name="Zwiers L.-H."/>
            <person name="Turgeon B."/>
            <person name="Goodwin S."/>
            <person name="Spatafora J."/>
            <person name="Crous P."/>
            <person name="Grigoriev I."/>
        </authorList>
    </citation>
    <scope>NUCLEOTIDE SEQUENCE</scope>
    <source>
        <strain evidence="7">CBS 183.55</strain>
    </source>
</reference>
<dbReference type="AlphaFoldDB" id="A0A6A5RNU9"/>
<keyword evidence="4" id="KW-0274">FAD</keyword>
<keyword evidence="3" id="KW-0285">Flavoprotein</keyword>
<keyword evidence="8" id="KW-1185">Reference proteome</keyword>
<dbReference type="Proteomes" id="UP000800082">
    <property type="component" value="Unassembled WGS sequence"/>
</dbReference>
<dbReference type="InterPro" id="IPR006076">
    <property type="entry name" value="FAD-dep_OxRdtase"/>
</dbReference>
<keyword evidence="5" id="KW-0560">Oxidoreductase</keyword>
<dbReference type="PANTHER" id="PTHR10961:SF24">
    <property type="entry name" value="HYPOTHETICAL FRUCTOSYL AMINE:OXYGEN OXIDOREDUCTASE (EUROFUNG)"/>
    <property type="match status" value="1"/>
</dbReference>